<dbReference type="PANTHER" id="PTHR43685:SF2">
    <property type="entry name" value="GLYCOSYLTRANSFERASE 2-LIKE DOMAIN-CONTAINING PROTEIN"/>
    <property type="match status" value="1"/>
</dbReference>
<accession>A0A840C3I1</accession>
<dbReference type="PANTHER" id="PTHR43685">
    <property type="entry name" value="GLYCOSYLTRANSFERASE"/>
    <property type="match status" value="1"/>
</dbReference>
<dbReference type="InterPro" id="IPR050834">
    <property type="entry name" value="Glycosyltransf_2"/>
</dbReference>
<dbReference type="SUPFAM" id="SSF53448">
    <property type="entry name" value="Nucleotide-diphospho-sugar transferases"/>
    <property type="match status" value="1"/>
</dbReference>
<dbReference type="InterPro" id="IPR001173">
    <property type="entry name" value="Glyco_trans_2-like"/>
</dbReference>
<reference evidence="2 3" key="1">
    <citation type="submission" date="2020-08" db="EMBL/GenBank/DDBJ databases">
        <title>Genomic Encyclopedia of Type Strains, Phase IV (KMG-IV): sequencing the most valuable type-strain genomes for metagenomic binning, comparative biology and taxonomic classification.</title>
        <authorList>
            <person name="Goeker M."/>
        </authorList>
    </citation>
    <scope>NUCLEOTIDE SEQUENCE [LARGE SCALE GENOMIC DNA]</scope>
    <source>
        <strain evidence="2 3">DSM 103737</strain>
    </source>
</reference>
<dbReference type="RefSeq" id="WP_183317472.1">
    <property type="nucleotide sequence ID" value="NZ_JACIEN010000004.1"/>
</dbReference>
<dbReference type="Gene3D" id="3.90.550.10">
    <property type="entry name" value="Spore Coat Polysaccharide Biosynthesis Protein SpsA, Chain A"/>
    <property type="match status" value="1"/>
</dbReference>
<evidence type="ECO:0000313" key="3">
    <source>
        <dbReference type="Proteomes" id="UP000577362"/>
    </source>
</evidence>
<dbReference type="Pfam" id="PF00535">
    <property type="entry name" value="Glycos_transf_2"/>
    <property type="match status" value="1"/>
</dbReference>
<proteinExistence type="predicted"/>
<dbReference type="SUPFAM" id="SSF53756">
    <property type="entry name" value="UDP-Glycosyltransferase/glycogen phosphorylase"/>
    <property type="match status" value="1"/>
</dbReference>
<evidence type="ECO:0000259" key="1">
    <source>
        <dbReference type="Pfam" id="PF00535"/>
    </source>
</evidence>
<comment type="caution">
    <text evidence="2">The sequence shown here is derived from an EMBL/GenBank/DDBJ whole genome shotgun (WGS) entry which is preliminary data.</text>
</comment>
<gene>
    <name evidence="2" type="ORF">GGR16_003619</name>
</gene>
<dbReference type="InterPro" id="IPR029044">
    <property type="entry name" value="Nucleotide-diphossugar_trans"/>
</dbReference>
<sequence length="776" mass="85681">MDIATPSLPAGDAAPAMCAPQPAPWRTVAVVTRTRSRPLLLRRAARSIGRQTFRDFVWVVVNDGGDEEAARSIVEGAGLDRDRVLFLSLAQSRGMEAASNAGIAASRSEFVVIHDDDDSWAPDFLEKTVAFLSGPRGRRYGGVITHSIHVSEDIRDDQVIERQRRPFQTAVRDVQLAQMLRGNFFPPISFLFRRPVWDEIGGFNEDLPVLGDWFFNLEFLLKADIGVLPEPLAFYHHRDQAPVANVYANSVIAAGHRHGELAAVVRNAFLRRHMDKAAVALSLVLGHIDDMRPGEVAAAADTAQRPASAPDTAGDEDRADLEWIIGSVNRSLARRSLKTFVRSLRIRPLEPDAGWNQALSALQKLKAAVPVPDHFDEAAYLADNPDVADAVQKGELHSGYLHFLLFGRFEGRRRPGRHAGNVAEARDNARPAPSAQHVLKPVFDTPAMLRAAHRIAGFERVLHVAHHEWHGIRQATAYCPGHKLLIPADGTLEEADKAQIAEEIQALGITHVIFQGYSENADQLLLSLKSRFGAGLRCHAITHVTTAQFEHHFEMVMQARLLIRLRMGSLQGLASVKPDFGAVFENYWPGLIVNFAPDLPSQGSRQPPDLRSVYAPLDAGWRKNMYTNVLGALTAGNVEQVKTANFPNGLESLVNLDRLRLVGYLRGRDLFEEMARSSLVLLATLAECQPMTQLESLAVGTPAMTGPLAIREFDDDPLIRLCTTPHLDNPALLARDIERLVAARHDDPPAMQEMITSHLARRHALAAQRYADFLAL</sequence>
<organism evidence="2 3">
    <name type="scientific">Chelatococcus caeni</name>
    <dbReference type="NCBI Taxonomy" id="1348468"/>
    <lineage>
        <taxon>Bacteria</taxon>
        <taxon>Pseudomonadati</taxon>
        <taxon>Pseudomonadota</taxon>
        <taxon>Alphaproteobacteria</taxon>
        <taxon>Hyphomicrobiales</taxon>
        <taxon>Chelatococcaceae</taxon>
        <taxon>Chelatococcus</taxon>
    </lineage>
</organism>
<feature type="domain" description="Glycosyltransferase 2-like" evidence="1">
    <location>
        <begin position="30"/>
        <end position="162"/>
    </location>
</feature>
<dbReference type="Proteomes" id="UP000577362">
    <property type="component" value="Unassembled WGS sequence"/>
</dbReference>
<name>A0A840C3I1_9HYPH</name>
<dbReference type="EMBL" id="JACIEN010000004">
    <property type="protein sequence ID" value="MBB4018572.1"/>
    <property type="molecule type" value="Genomic_DNA"/>
</dbReference>
<dbReference type="CDD" id="cd00761">
    <property type="entry name" value="Glyco_tranf_GTA_type"/>
    <property type="match status" value="1"/>
</dbReference>
<protein>
    <recommendedName>
        <fullName evidence="1">Glycosyltransferase 2-like domain-containing protein</fullName>
    </recommendedName>
</protein>
<evidence type="ECO:0000313" key="2">
    <source>
        <dbReference type="EMBL" id="MBB4018572.1"/>
    </source>
</evidence>
<keyword evidence="3" id="KW-1185">Reference proteome</keyword>
<dbReference type="AlphaFoldDB" id="A0A840C3I1"/>